<reference evidence="3 4" key="1">
    <citation type="submission" date="2017-01" db="EMBL/GenBank/DDBJ databases">
        <title>The recent genome duplication of the halophilic yeast Hortaea werneckii: insights from long-read sequencing.</title>
        <authorList>
            <person name="Sinha S."/>
            <person name="Flibotte S."/>
            <person name="Neira M."/>
            <person name="Lenassi M."/>
            <person name="Gostincar C."/>
            <person name="Stajich J.E."/>
            <person name="Nislow C.E."/>
        </authorList>
    </citation>
    <scope>NUCLEOTIDE SEQUENCE [LARGE SCALE GENOMIC DNA]</scope>
    <source>
        <strain evidence="3 4">EXF-2000</strain>
    </source>
</reference>
<proteinExistence type="predicted"/>
<evidence type="ECO:0000259" key="2">
    <source>
        <dbReference type="Pfam" id="PF08457"/>
    </source>
</evidence>
<feature type="domain" description="Sfi1 spindle body" evidence="2">
    <location>
        <begin position="328"/>
        <end position="890"/>
    </location>
</feature>
<dbReference type="EMBL" id="MUNK01000104">
    <property type="protein sequence ID" value="OTA31929.1"/>
    <property type="molecule type" value="Genomic_DNA"/>
</dbReference>
<feature type="compositionally biased region" description="Basic and acidic residues" evidence="1">
    <location>
        <begin position="140"/>
        <end position="154"/>
    </location>
</feature>
<gene>
    <name evidence="3" type="ORF">BTJ68_09212</name>
</gene>
<feature type="region of interest" description="Disordered" evidence="1">
    <location>
        <begin position="116"/>
        <end position="154"/>
    </location>
</feature>
<feature type="region of interest" description="Disordered" evidence="1">
    <location>
        <begin position="1090"/>
        <end position="1120"/>
    </location>
</feature>
<evidence type="ECO:0000313" key="3">
    <source>
        <dbReference type="EMBL" id="OTA31929.1"/>
    </source>
</evidence>
<dbReference type="InParanoid" id="A0A1Z5T7C7"/>
<name>A0A1Z5T7C7_HORWE</name>
<protein>
    <recommendedName>
        <fullName evidence="2">Sfi1 spindle body domain-containing protein</fullName>
    </recommendedName>
</protein>
<feature type="compositionally biased region" description="Polar residues" evidence="1">
    <location>
        <begin position="199"/>
        <end position="218"/>
    </location>
</feature>
<feature type="region of interest" description="Disordered" evidence="1">
    <location>
        <begin position="192"/>
        <end position="232"/>
    </location>
</feature>
<evidence type="ECO:0000313" key="4">
    <source>
        <dbReference type="Proteomes" id="UP000194280"/>
    </source>
</evidence>
<dbReference type="AlphaFoldDB" id="A0A1Z5T7C7"/>
<organism evidence="3 4">
    <name type="scientific">Hortaea werneckii EXF-2000</name>
    <dbReference type="NCBI Taxonomy" id="1157616"/>
    <lineage>
        <taxon>Eukaryota</taxon>
        <taxon>Fungi</taxon>
        <taxon>Dikarya</taxon>
        <taxon>Ascomycota</taxon>
        <taxon>Pezizomycotina</taxon>
        <taxon>Dothideomycetes</taxon>
        <taxon>Dothideomycetidae</taxon>
        <taxon>Mycosphaerellales</taxon>
        <taxon>Teratosphaeriaceae</taxon>
        <taxon>Hortaea</taxon>
    </lineage>
</organism>
<dbReference type="STRING" id="1157616.A0A1Z5T7C7"/>
<comment type="caution">
    <text evidence="3">The sequence shown here is derived from an EMBL/GenBank/DDBJ whole genome shotgun (WGS) entry which is preliminary data.</text>
</comment>
<sequence length="1120" mass="127936">MNENAAHDELDFPDLTDDEVSLAHQITTRAQKRHSALPSYKALFAAYDEVFREQGLESEHDSHIFRVLLRVGATARERGHERGGTVDLVGCLTSLLEAHGITVVDYSESGELAAGEEDTKSVAFNGPGTETQARINGVGADRKKSQSRAEKRRVSFDDAKLDETWLSEHSRSLAPSPSENLGPWQNKYFLAQPARKGRSNPTSGQGRRARSTSSQRHNTYARPHQRKEQVAHQPLADIKNEIDYSDQDINGNPTLLFEPSQTQLEANADAFISTSTIRIARRALHIWHDVAMYTHQNNVQAFAIATSHDRRTLVKQAFDVWRNAYLESREERRLEENCVKEEKKWFQGWEAHIVDKAFSHWRQATFDQRHVTELAKKRILQVRYFSRWKALTVESARKCRLVLSRKYLSLWREKLTGTLRRQDQAEAHYEHVLARRCWKSWFWRFCDRKVDSWREEKNIKRTLETWRQRLAQMQAREQQSGDHYNNRLSGIGFGGLQKQLTICQQNDDQASAHYDRQLKTACFRTITIHANLAPIAKTFTLKINLDLQRRAFKTWHLRLQLERQTAEVSRQRVLQSAWTKWNDNLRCRALGQRIDERVLIESLYKWALAEREQLFTRAMDGKALRRAFAWWRYRAGEAQDKLTMAERIFAEQQHRRHLARAIGCLNREMRRLEDLDRMAVEFANARVLPRFLQGWAEKAKHAMELQRWAGDARFYTLATRSLAVWRERTTQHVHARRREAYTHVRGRMKVRIVRNCFGRWRDQAVVARSMDSEAEYRQQEKNRRAAIEAFSRWQEKTAQVRESSERADALDRTRLVVSALAAITAAHSQHQELERQANEFRHEQELVLLGAMMKKLQWTQFTAARRAESAEALLLRNRDQHIRQMLRHWALMTADRRTARANVSTPKGLEDDEPESPSLRPASRQRAASRSRERPGFLPTSPPEPSATPGYMRTPSRSSRRAGRFRPLPTPRGMTPFSFGEGYLSTTPAPLPSIQHTSRSGAATDVMPSTTGQESEERDVAGNQDGTSTLTPQITPFARKLRAGGFGASNVAPPGTSTVAATPGPSALRSSVFGRSVLGGGGVGTAKSVRFAGGGGGGGGGDGWSSSRTGRRDEVHEKSS</sequence>
<dbReference type="Proteomes" id="UP000194280">
    <property type="component" value="Unassembled WGS sequence"/>
</dbReference>
<feature type="region of interest" description="Disordered" evidence="1">
    <location>
        <begin position="897"/>
        <end position="1032"/>
    </location>
</feature>
<feature type="compositionally biased region" description="Basic and acidic residues" evidence="1">
    <location>
        <begin position="1110"/>
        <end position="1120"/>
    </location>
</feature>
<feature type="compositionally biased region" description="Low complexity" evidence="1">
    <location>
        <begin position="916"/>
        <end position="928"/>
    </location>
</feature>
<accession>A0A1Z5T7C7</accession>
<dbReference type="Pfam" id="PF08457">
    <property type="entry name" value="Sfi1"/>
    <property type="match status" value="1"/>
</dbReference>
<keyword evidence="4" id="KW-1185">Reference proteome</keyword>
<evidence type="ECO:0000256" key="1">
    <source>
        <dbReference type="SAM" id="MobiDB-lite"/>
    </source>
</evidence>
<dbReference type="VEuPathDB" id="FungiDB:BTJ68_09212"/>
<dbReference type="OrthoDB" id="5215300at2759"/>
<feature type="compositionally biased region" description="Gly residues" evidence="1">
    <location>
        <begin position="1092"/>
        <end position="1103"/>
    </location>
</feature>
<dbReference type="InterPro" id="IPR013665">
    <property type="entry name" value="Sfi1_dom"/>
</dbReference>
<feature type="compositionally biased region" description="Polar residues" evidence="1">
    <location>
        <begin position="984"/>
        <end position="1013"/>
    </location>
</feature>